<keyword evidence="7" id="KW-0547">Nucleotide-binding</keyword>
<evidence type="ECO:0000256" key="6">
    <source>
        <dbReference type="ARBA" id="ARBA00022723"/>
    </source>
</evidence>
<feature type="transmembrane region" description="Helical" evidence="12">
    <location>
        <begin position="309"/>
        <end position="332"/>
    </location>
</feature>
<dbReference type="SFLD" id="SFLDF00027">
    <property type="entry name" value="p-type_atpase"/>
    <property type="match status" value="1"/>
</dbReference>
<sequence length="701" mass="75448">MKYVLQGLNCANCAGKIENQINEIPELIDVKINLATMSLHLEPSFADAVQEIVDRVEPGVRLIPIENNTIKVELADVHYVKNNLIRIVISAVLLGGALLAERNANPDAYTPYIFYAGAYLIAGYPVLSRAINNIIKGQIFDENFLMSIATLGAIAVNALGEAVSVMLFYAVGQMFQDLAVNRSRRSISDLMNLRPDYANLLLNGRSERVDPTGIAIGQIIEVKPGERVPLDGTIIEGSSYIDSSALTGESKPRRVEAGTAILSGVINESGLLRIRVDKEYAQSSVSKILELVENAAGRKAPAELFISRFAGWYTQLVVAGALITAFLPPLIIPGAELNAWVYRALILLVISCPCALVVSIPLGYFGGIGAASRAGILVKGANVLDGIVNVHTVVFDKTGTLTRGVFEVIEIKSYNGFSEQKVLEWAARAEIHSNHPIARSIREAWPGQLDPALVGQYEEIKGWGIRALVDGQPVLIGSRRLLVREGIEVFNNHKEGNRVHLAVNGEYAGSLLISDEIKKDAAEAIQQLKQLGVKQIIMLSGDDRNTSEIVAGELGVDQVYAELLPQDKVEKMEAIKELIPSRQGRLVFVGDGINDAPVLARADIGAAMGAMGSDAAIEAADVVLMDDRLGKLPRAIKIARFTRKIIIQNIVLALGIKAAVVILGLLGIATMWEAVFADVGAALLAVLNSARALRAGSLFQA</sequence>
<name>A0A0W8E1B8_9ZZZZ</name>
<dbReference type="InterPro" id="IPR006121">
    <property type="entry name" value="HMA_dom"/>
</dbReference>
<reference evidence="14" key="1">
    <citation type="journal article" date="2015" name="Proc. Natl. Acad. Sci. U.S.A.">
        <title>Networks of energetic and metabolic interactions define dynamics in microbial communities.</title>
        <authorList>
            <person name="Embree M."/>
            <person name="Liu J.K."/>
            <person name="Al-Bassam M.M."/>
            <person name="Zengler K."/>
        </authorList>
    </citation>
    <scope>NUCLEOTIDE SEQUENCE</scope>
</reference>
<dbReference type="InterPro" id="IPR023299">
    <property type="entry name" value="ATPase_P-typ_cyto_dom_N"/>
</dbReference>
<feature type="domain" description="HMA" evidence="13">
    <location>
        <begin position="1"/>
        <end position="61"/>
    </location>
</feature>
<evidence type="ECO:0000256" key="5">
    <source>
        <dbReference type="ARBA" id="ARBA00022692"/>
    </source>
</evidence>
<dbReference type="GO" id="GO:0046872">
    <property type="term" value="F:metal ion binding"/>
    <property type="evidence" value="ECO:0007669"/>
    <property type="project" value="UniProtKB-KW"/>
</dbReference>
<dbReference type="InterPro" id="IPR051014">
    <property type="entry name" value="Cation_Transport_ATPase_IB"/>
</dbReference>
<dbReference type="InterPro" id="IPR036412">
    <property type="entry name" value="HAD-like_sf"/>
</dbReference>
<keyword evidence="5 12" id="KW-0812">Transmembrane</keyword>
<dbReference type="FunFam" id="2.70.150.10:FF:000002">
    <property type="entry name" value="Copper-transporting ATPase 1, putative"/>
    <property type="match status" value="1"/>
</dbReference>
<evidence type="ECO:0000256" key="8">
    <source>
        <dbReference type="ARBA" id="ARBA00022840"/>
    </source>
</evidence>
<dbReference type="Gene3D" id="2.70.150.10">
    <property type="entry name" value="Calcium-transporting ATPase, cytoplasmic transduction domain A"/>
    <property type="match status" value="1"/>
</dbReference>
<comment type="caution">
    <text evidence="14">The sequence shown here is derived from an EMBL/GenBank/DDBJ whole genome shotgun (WGS) entry which is preliminary data.</text>
</comment>
<dbReference type="InterPro" id="IPR027256">
    <property type="entry name" value="P-typ_ATPase_IB"/>
</dbReference>
<dbReference type="SUPFAM" id="SSF56784">
    <property type="entry name" value="HAD-like"/>
    <property type="match status" value="1"/>
</dbReference>
<evidence type="ECO:0000313" key="14">
    <source>
        <dbReference type="EMBL" id="KUG02420.1"/>
    </source>
</evidence>
<dbReference type="CDD" id="cd07548">
    <property type="entry name" value="P-type_ATPase-Cd_Zn_Co_like"/>
    <property type="match status" value="1"/>
</dbReference>
<keyword evidence="10 12" id="KW-1133">Transmembrane helix</keyword>
<feature type="transmembrane region" description="Helical" evidence="12">
    <location>
        <begin position="144"/>
        <end position="172"/>
    </location>
</feature>
<dbReference type="GO" id="GO:0005886">
    <property type="term" value="C:plasma membrane"/>
    <property type="evidence" value="ECO:0007669"/>
    <property type="project" value="UniProtKB-SubCell"/>
</dbReference>
<keyword evidence="9" id="KW-1278">Translocase</keyword>
<dbReference type="SFLD" id="SFLDG00002">
    <property type="entry name" value="C1.7:_P-type_atpase_like"/>
    <property type="match status" value="1"/>
</dbReference>
<dbReference type="Gene3D" id="3.40.50.1000">
    <property type="entry name" value="HAD superfamily/HAD-like"/>
    <property type="match status" value="1"/>
</dbReference>
<dbReference type="AlphaFoldDB" id="A0A0W8E1B8"/>
<evidence type="ECO:0000256" key="10">
    <source>
        <dbReference type="ARBA" id="ARBA00022989"/>
    </source>
</evidence>
<dbReference type="NCBIfam" id="TIGR01525">
    <property type="entry name" value="ATPase-IB_hvy"/>
    <property type="match status" value="1"/>
</dbReference>
<dbReference type="InterPro" id="IPR023214">
    <property type="entry name" value="HAD_sf"/>
</dbReference>
<accession>A0A0W8E1B8</accession>
<evidence type="ECO:0000256" key="7">
    <source>
        <dbReference type="ARBA" id="ARBA00022741"/>
    </source>
</evidence>
<dbReference type="PRINTS" id="PR00941">
    <property type="entry name" value="CDATPASE"/>
</dbReference>
<dbReference type="SFLD" id="SFLDS00003">
    <property type="entry name" value="Haloacid_Dehalogenase"/>
    <property type="match status" value="1"/>
</dbReference>
<evidence type="ECO:0000256" key="2">
    <source>
        <dbReference type="ARBA" id="ARBA00006024"/>
    </source>
</evidence>
<evidence type="ECO:0000256" key="3">
    <source>
        <dbReference type="ARBA" id="ARBA00022475"/>
    </source>
</evidence>
<evidence type="ECO:0000256" key="4">
    <source>
        <dbReference type="ARBA" id="ARBA00022553"/>
    </source>
</evidence>
<dbReference type="InterPro" id="IPR059000">
    <property type="entry name" value="ATPase_P-type_domA"/>
</dbReference>
<dbReference type="GO" id="GO:0016887">
    <property type="term" value="F:ATP hydrolysis activity"/>
    <property type="evidence" value="ECO:0007669"/>
    <property type="project" value="InterPro"/>
</dbReference>
<organism evidence="14">
    <name type="scientific">hydrocarbon metagenome</name>
    <dbReference type="NCBI Taxonomy" id="938273"/>
    <lineage>
        <taxon>unclassified sequences</taxon>
        <taxon>metagenomes</taxon>
        <taxon>ecological metagenomes</taxon>
    </lineage>
</organism>
<dbReference type="Pfam" id="PF00403">
    <property type="entry name" value="HMA"/>
    <property type="match status" value="1"/>
</dbReference>
<comment type="similarity">
    <text evidence="2">Belongs to the cation transport ATPase (P-type) (TC 3.A.3) family. Type IB subfamily.</text>
</comment>
<dbReference type="SUPFAM" id="SSF81665">
    <property type="entry name" value="Calcium ATPase, transmembrane domain M"/>
    <property type="match status" value="1"/>
</dbReference>
<dbReference type="InterPro" id="IPR001757">
    <property type="entry name" value="P_typ_ATPase"/>
</dbReference>
<dbReference type="InterPro" id="IPR017969">
    <property type="entry name" value="Heavy-metal-associated_CS"/>
</dbReference>
<dbReference type="EC" id="3.6.3.3" evidence="14"/>
<keyword evidence="11 12" id="KW-0472">Membrane</keyword>
<feature type="transmembrane region" description="Helical" evidence="12">
    <location>
        <begin position="112"/>
        <end position="132"/>
    </location>
</feature>
<dbReference type="PANTHER" id="PTHR48085:SF5">
    <property type="entry name" value="CADMIUM_ZINC-TRANSPORTING ATPASE HMA4-RELATED"/>
    <property type="match status" value="1"/>
</dbReference>
<evidence type="ECO:0000256" key="11">
    <source>
        <dbReference type="ARBA" id="ARBA00023136"/>
    </source>
</evidence>
<feature type="transmembrane region" description="Helical" evidence="12">
    <location>
        <begin position="344"/>
        <end position="365"/>
    </location>
</feature>
<dbReference type="GO" id="GO:0019829">
    <property type="term" value="F:ATPase-coupled monoatomic cation transmembrane transporter activity"/>
    <property type="evidence" value="ECO:0007669"/>
    <property type="project" value="InterPro"/>
</dbReference>
<dbReference type="PANTHER" id="PTHR48085">
    <property type="entry name" value="CADMIUM/ZINC-TRANSPORTING ATPASE HMA2-RELATED"/>
    <property type="match status" value="1"/>
</dbReference>
<dbReference type="PRINTS" id="PR00119">
    <property type="entry name" value="CATATPASE"/>
</dbReference>
<dbReference type="EMBL" id="LNQE01001920">
    <property type="protein sequence ID" value="KUG02420.1"/>
    <property type="molecule type" value="Genomic_DNA"/>
</dbReference>
<dbReference type="Gene3D" id="3.30.70.100">
    <property type="match status" value="1"/>
</dbReference>
<dbReference type="Gene3D" id="3.40.1110.10">
    <property type="entry name" value="Calcium-transporting ATPase, cytoplasmic domain N"/>
    <property type="match status" value="1"/>
</dbReference>
<evidence type="ECO:0000256" key="12">
    <source>
        <dbReference type="SAM" id="Phobius"/>
    </source>
</evidence>
<dbReference type="EC" id="3.6.3.4" evidence="14"/>
<keyword evidence="4" id="KW-0597">Phosphoprotein</keyword>
<gene>
    <name evidence="14" type="ORF">ASZ90_020242</name>
</gene>
<comment type="subcellular location">
    <subcellularLocation>
        <location evidence="1">Cell membrane</location>
        <topology evidence="1">Multi-pass membrane protein</topology>
    </subcellularLocation>
</comment>
<keyword evidence="3" id="KW-1003">Cell membrane</keyword>
<keyword evidence="6" id="KW-0479">Metal-binding</keyword>
<dbReference type="PROSITE" id="PS50846">
    <property type="entry name" value="HMA_2"/>
    <property type="match status" value="1"/>
</dbReference>
<dbReference type="Pfam" id="PF00702">
    <property type="entry name" value="Hydrolase"/>
    <property type="match status" value="1"/>
</dbReference>
<dbReference type="NCBIfam" id="TIGR01494">
    <property type="entry name" value="ATPase_P-type"/>
    <property type="match status" value="1"/>
</dbReference>
<dbReference type="InterPro" id="IPR018303">
    <property type="entry name" value="ATPase_P-typ_P_site"/>
</dbReference>
<evidence type="ECO:0000256" key="9">
    <source>
        <dbReference type="ARBA" id="ARBA00022967"/>
    </source>
</evidence>
<dbReference type="NCBIfam" id="TIGR01512">
    <property type="entry name" value="ATPase-IB2_Cd"/>
    <property type="match status" value="1"/>
</dbReference>
<dbReference type="GO" id="GO:0015086">
    <property type="term" value="F:cadmium ion transmembrane transporter activity"/>
    <property type="evidence" value="ECO:0007669"/>
    <property type="project" value="TreeGrafter"/>
</dbReference>
<dbReference type="PROSITE" id="PS01047">
    <property type="entry name" value="HMA_1"/>
    <property type="match status" value="1"/>
</dbReference>
<feature type="transmembrane region" description="Helical" evidence="12">
    <location>
        <begin position="646"/>
        <end position="668"/>
    </location>
</feature>
<dbReference type="SUPFAM" id="SSF55008">
    <property type="entry name" value="HMA, heavy metal-associated domain"/>
    <property type="match status" value="1"/>
</dbReference>
<dbReference type="GO" id="GO:0005524">
    <property type="term" value="F:ATP binding"/>
    <property type="evidence" value="ECO:0007669"/>
    <property type="project" value="UniProtKB-KW"/>
</dbReference>
<keyword evidence="8" id="KW-0067">ATP-binding</keyword>
<protein>
    <submittedName>
        <fullName evidence="14">Lead, cadmium, zinc and mercury transporting atpase</fullName>
        <ecNumber evidence="14">3.6.3.3</ecNumber>
        <ecNumber evidence="14">3.6.3.4</ecNumber>
    </submittedName>
</protein>
<dbReference type="CDD" id="cd00371">
    <property type="entry name" value="HMA"/>
    <property type="match status" value="1"/>
</dbReference>
<feature type="transmembrane region" description="Helical" evidence="12">
    <location>
        <begin position="83"/>
        <end position="100"/>
    </location>
</feature>
<dbReference type="PROSITE" id="PS00154">
    <property type="entry name" value="ATPASE_E1_E2"/>
    <property type="match status" value="1"/>
</dbReference>
<dbReference type="InterPro" id="IPR008250">
    <property type="entry name" value="ATPase_P-typ_transduc_dom_A_sf"/>
</dbReference>
<dbReference type="InterPro" id="IPR044492">
    <property type="entry name" value="P_typ_ATPase_HD_dom"/>
</dbReference>
<dbReference type="InterPro" id="IPR036163">
    <property type="entry name" value="HMA_dom_sf"/>
</dbReference>
<proteinExistence type="inferred from homology"/>
<evidence type="ECO:0000259" key="13">
    <source>
        <dbReference type="PROSITE" id="PS50846"/>
    </source>
</evidence>
<dbReference type="InterPro" id="IPR023298">
    <property type="entry name" value="ATPase_P-typ_TM_dom_sf"/>
</dbReference>
<dbReference type="SUPFAM" id="SSF81653">
    <property type="entry name" value="Calcium ATPase, transduction domain A"/>
    <property type="match status" value="1"/>
</dbReference>
<evidence type="ECO:0000256" key="1">
    <source>
        <dbReference type="ARBA" id="ARBA00004651"/>
    </source>
</evidence>
<dbReference type="Pfam" id="PF00122">
    <property type="entry name" value="E1-E2_ATPase"/>
    <property type="match status" value="1"/>
</dbReference>
<keyword evidence="14" id="KW-0378">Hydrolase</keyword>